<reference evidence="1 2" key="1">
    <citation type="submission" date="2019-01" db="EMBL/GenBank/DDBJ databases">
        <title>Sequencing of cultivated peanut Arachis hypogaea provides insights into genome evolution and oil improvement.</title>
        <authorList>
            <person name="Chen X."/>
        </authorList>
    </citation>
    <scope>NUCLEOTIDE SEQUENCE [LARGE SCALE GENOMIC DNA]</scope>
    <source>
        <strain evidence="2">cv. Fuhuasheng</strain>
        <tissue evidence="1">Leaves</tissue>
    </source>
</reference>
<organism evidence="1 2">
    <name type="scientific">Arachis hypogaea</name>
    <name type="common">Peanut</name>
    <dbReference type="NCBI Taxonomy" id="3818"/>
    <lineage>
        <taxon>Eukaryota</taxon>
        <taxon>Viridiplantae</taxon>
        <taxon>Streptophyta</taxon>
        <taxon>Embryophyta</taxon>
        <taxon>Tracheophyta</taxon>
        <taxon>Spermatophyta</taxon>
        <taxon>Magnoliopsida</taxon>
        <taxon>eudicotyledons</taxon>
        <taxon>Gunneridae</taxon>
        <taxon>Pentapetalae</taxon>
        <taxon>rosids</taxon>
        <taxon>fabids</taxon>
        <taxon>Fabales</taxon>
        <taxon>Fabaceae</taxon>
        <taxon>Papilionoideae</taxon>
        <taxon>50 kb inversion clade</taxon>
        <taxon>dalbergioids sensu lato</taxon>
        <taxon>Dalbergieae</taxon>
        <taxon>Pterocarpus clade</taxon>
        <taxon>Arachis</taxon>
    </lineage>
</organism>
<dbReference type="AlphaFoldDB" id="A0A444Z3D5"/>
<protein>
    <submittedName>
        <fullName evidence="1">Uncharacterized protein</fullName>
    </submittedName>
</protein>
<dbReference type="Proteomes" id="UP000289738">
    <property type="component" value="Chromosome B05"/>
</dbReference>
<evidence type="ECO:0000313" key="1">
    <source>
        <dbReference type="EMBL" id="RYR08701.1"/>
    </source>
</evidence>
<keyword evidence="2" id="KW-1185">Reference proteome</keyword>
<accession>A0A444Z3D5</accession>
<proteinExistence type="predicted"/>
<name>A0A444Z3D5_ARAHY</name>
<gene>
    <name evidence="1" type="ORF">Ahy_B05g076514</name>
</gene>
<evidence type="ECO:0000313" key="2">
    <source>
        <dbReference type="Proteomes" id="UP000289738"/>
    </source>
</evidence>
<comment type="caution">
    <text evidence="1">The sequence shown here is derived from an EMBL/GenBank/DDBJ whole genome shotgun (WGS) entry which is preliminary data.</text>
</comment>
<dbReference type="EMBL" id="SDMP01000015">
    <property type="protein sequence ID" value="RYR08701.1"/>
    <property type="molecule type" value="Genomic_DNA"/>
</dbReference>
<sequence>MRVIHCDRWASVFLVEELEPFEGWSQGAFRVRLTANMCDYGIFQSLYFPCRHALAACVATSVEWVHTSIRCTYNKL</sequence>